<sequence length="82" mass="9435">MAGRLDGFLNGRPVSLIAQDGNVTFNSDMRNLFGLRRGWKSMVQPLLAILGREDIRLSVRVRWLGEVEVFPRPHYLVRLFLP</sequence>
<dbReference type="KEGG" id="aagg:ETAA8_44180"/>
<gene>
    <name evidence="1" type="ORF">ETAA8_44180</name>
</gene>
<reference evidence="1 2" key="1">
    <citation type="submission" date="2019-02" db="EMBL/GenBank/DDBJ databases">
        <title>Deep-cultivation of Planctomycetes and their phenomic and genomic characterization uncovers novel biology.</title>
        <authorList>
            <person name="Wiegand S."/>
            <person name="Jogler M."/>
            <person name="Boedeker C."/>
            <person name="Pinto D."/>
            <person name="Vollmers J."/>
            <person name="Rivas-Marin E."/>
            <person name="Kohn T."/>
            <person name="Peeters S.H."/>
            <person name="Heuer A."/>
            <person name="Rast P."/>
            <person name="Oberbeckmann S."/>
            <person name="Bunk B."/>
            <person name="Jeske O."/>
            <person name="Meyerdierks A."/>
            <person name="Storesund J.E."/>
            <person name="Kallscheuer N."/>
            <person name="Luecker S."/>
            <person name="Lage O.M."/>
            <person name="Pohl T."/>
            <person name="Merkel B.J."/>
            <person name="Hornburger P."/>
            <person name="Mueller R.-W."/>
            <person name="Bruemmer F."/>
            <person name="Labrenz M."/>
            <person name="Spormann A.M."/>
            <person name="Op den Camp H."/>
            <person name="Overmann J."/>
            <person name="Amann R."/>
            <person name="Jetten M.S.M."/>
            <person name="Mascher T."/>
            <person name="Medema M.H."/>
            <person name="Devos D.P."/>
            <person name="Kaster A.-K."/>
            <person name="Ovreas L."/>
            <person name="Rohde M."/>
            <person name="Galperin M.Y."/>
            <person name="Jogler C."/>
        </authorList>
    </citation>
    <scope>NUCLEOTIDE SEQUENCE [LARGE SCALE GENOMIC DNA]</scope>
    <source>
        <strain evidence="1 2">ETA_A8</strain>
    </source>
</reference>
<organism evidence="1 2">
    <name type="scientific">Anatilimnocola aggregata</name>
    <dbReference type="NCBI Taxonomy" id="2528021"/>
    <lineage>
        <taxon>Bacteria</taxon>
        <taxon>Pseudomonadati</taxon>
        <taxon>Planctomycetota</taxon>
        <taxon>Planctomycetia</taxon>
        <taxon>Pirellulales</taxon>
        <taxon>Pirellulaceae</taxon>
        <taxon>Anatilimnocola</taxon>
    </lineage>
</organism>
<dbReference type="Proteomes" id="UP000315017">
    <property type="component" value="Chromosome"/>
</dbReference>
<accession>A0A517YGF3</accession>
<name>A0A517YGF3_9BACT</name>
<protein>
    <submittedName>
        <fullName evidence="1">Uncharacterized protein</fullName>
    </submittedName>
</protein>
<keyword evidence="2" id="KW-1185">Reference proteome</keyword>
<dbReference type="EMBL" id="CP036274">
    <property type="protein sequence ID" value="QDU29310.1"/>
    <property type="molecule type" value="Genomic_DNA"/>
</dbReference>
<evidence type="ECO:0000313" key="1">
    <source>
        <dbReference type="EMBL" id="QDU29310.1"/>
    </source>
</evidence>
<dbReference type="RefSeq" id="WP_145092942.1">
    <property type="nucleotide sequence ID" value="NZ_CP036274.1"/>
</dbReference>
<evidence type="ECO:0000313" key="2">
    <source>
        <dbReference type="Proteomes" id="UP000315017"/>
    </source>
</evidence>
<dbReference type="AlphaFoldDB" id="A0A517YGF3"/>
<proteinExistence type="predicted"/>